<dbReference type="PANTHER" id="PTHR10489:SF671">
    <property type="entry name" value="C-X-C CHEMOKINE RECEPTOR TYPE 3"/>
    <property type="match status" value="1"/>
</dbReference>
<evidence type="ECO:0000313" key="11">
    <source>
        <dbReference type="Proteomes" id="UP001529510"/>
    </source>
</evidence>
<dbReference type="EMBL" id="JAMKFB020000016">
    <property type="protein sequence ID" value="KAL0172369.1"/>
    <property type="molecule type" value="Genomic_DNA"/>
</dbReference>
<evidence type="ECO:0000256" key="7">
    <source>
        <dbReference type="ARBA" id="ARBA00023224"/>
    </source>
</evidence>
<organism evidence="10 11">
    <name type="scientific">Cirrhinus mrigala</name>
    <name type="common">Mrigala</name>
    <dbReference type="NCBI Taxonomy" id="683832"/>
    <lineage>
        <taxon>Eukaryota</taxon>
        <taxon>Metazoa</taxon>
        <taxon>Chordata</taxon>
        <taxon>Craniata</taxon>
        <taxon>Vertebrata</taxon>
        <taxon>Euteleostomi</taxon>
        <taxon>Actinopterygii</taxon>
        <taxon>Neopterygii</taxon>
        <taxon>Teleostei</taxon>
        <taxon>Ostariophysi</taxon>
        <taxon>Cypriniformes</taxon>
        <taxon>Cyprinidae</taxon>
        <taxon>Labeoninae</taxon>
        <taxon>Labeonini</taxon>
        <taxon>Cirrhinus</taxon>
    </lineage>
</organism>
<dbReference type="Proteomes" id="UP001529510">
    <property type="component" value="Unassembled WGS sequence"/>
</dbReference>
<accession>A0ABD0PE74</accession>
<evidence type="ECO:0000313" key="10">
    <source>
        <dbReference type="EMBL" id="KAL0172369.1"/>
    </source>
</evidence>
<dbReference type="Pfam" id="PF00001">
    <property type="entry name" value="7tm_1"/>
    <property type="match status" value="1"/>
</dbReference>
<evidence type="ECO:0000256" key="2">
    <source>
        <dbReference type="ARBA" id="ARBA00022692"/>
    </source>
</evidence>
<dbReference type="PROSITE" id="PS50262">
    <property type="entry name" value="G_PROTEIN_RECEP_F1_2"/>
    <property type="match status" value="1"/>
</dbReference>
<dbReference type="AlphaFoldDB" id="A0ABD0PE74"/>
<keyword evidence="5 8" id="KW-0472">Membrane</keyword>
<evidence type="ECO:0000256" key="8">
    <source>
        <dbReference type="SAM" id="Phobius"/>
    </source>
</evidence>
<reference evidence="10 11" key="1">
    <citation type="submission" date="2024-05" db="EMBL/GenBank/DDBJ databases">
        <title>Genome sequencing and assembly of Indian major carp, Cirrhinus mrigala (Hamilton, 1822).</title>
        <authorList>
            <person name="Mohindra V."/>
            <person name="Chowdhury L.M."/>
            <person name="Lal K."/>
            <person name="Jena J.K."/>
        </authorList>
    </citation>
    <scope>NUCLEOTIDE SEQUENCE [LARGE SCALE GENOMIC DNA]</scope>
    <source>
        <strain evidence="10">CM1030</strain>
        <tissue evidence="10">Blood</tissue>
    </source>
</reference>
<dbReference type="SUPFAM" id="SSF81321">
    <property type="entry name" value="Family A G protein-coupled receptor-like"/>
    <property type="match status" value="1"/>
</dbReference>
<gene>
    <name evidence="10" type="ORF">M9458_032680</name>
</gene>
<feature type="non-terminal residue" evidence="10">
    <location>
        <position position="126"/>
    </location>
</feature>
<comment type="subcellular location">
    <subcellularLocation>
        <location evidence="1">Membrane</location>
    </subcellularLocation>
</comment>
<dbReference type="PRINTS" id="PR00237">
    <property type="entry name" value="GPCRRHODOPSN"/>
</dbReference>
<comment type="caution">
    <text evidence="10">The sequence shown here is derived from an EMBL/GenBank/DDBJ whole genome shotgun (WGS) entry which is preliminary data.</text>
</comment>
<feature type="transmembrane region" description="Helical" evidence="8">
    <location>
        <begin position="85"/>
        <end position="104"/>
    </location>
</feature>
<keyword evidence="11" id="KW-1185">Reference proteome</keyword>
<name>A0ABD0PE74_CIRMR</name>
<feature type="transmembrane region" description="Helical" evidence="8">
    <location>
        <begin position="48"/>
        <end position="73"/>
    </location>
</feature>
<protein>
    <recommendedName>
        <fullName evidence="9">G-protein coupled receptors family 1 profile domain-containing protein</fullName>
    </recommendedName>
</protein>
<evidence type="ECO:0000256" key="3">
    <source>
        <dbReference type="ARBA" id="ARBA00022989"/>
    </source>
</evidence>
<dbReference type="GO" id="GO:0004930">
    <property type="term" value="F:G protein-coupled receptor activity"/>
    <property type="evidence" value="ECO:0007669"/>
    <property type="project" value="UniProtKB-KW"/>
</dbReference>
<keyword evidence="6" id="KW-0675">Receptor</keyword>
<dbReference type="InterPro" id="IPR000276">
    <property type="entry name" value="GPCR_Rhodpsn"/>
</dbReference>
<keyword evidence="4" id="KW-0297">G-protein coupled receptor</keyword>
<dbReference type="GO" id="GO:0016020">
    <property type="term" value="C:membrane"/>
    <property type="evidence" value="ECO:0007669"/>
    <property type="project" value="UniProtKB-SubCell"/>
</dbReference>
<feature type="domain" description="G-protein coupled receptors family 1 profile" evidence="9">
    <location>
        <begin position="64"/>
        <end position="126"/>
    </location>
</feature>
<keyword evidence="2 8" id="KW-0812">Transmembrane</keyword>
<dbReference type="InterPro" id="IPR017452">
    <property type="entry name" value="GPCR_Rhodpsn_7TM"/>
</dbReference>
<keyword evidence="3 8" id="KW-1133">Transmembrane helix</keyword>
<evidence type="ECO:0000256" key="1">
    <source>
        <dbReference type="ARBA" id="ARBA00004370"/>
    </source>
</evidence>
<dbReference type="InterPro" id="IPR050119">
    <property type="entry name" value="CCR1-9-like"/>
</dbReference>
<evidence type="ECO:0000259" key="9">
    <source>
        <dbReference type="PROSITE" id="PS50262"/>
    </source>
</evidence>
<dbReference type="Gene3D" id="1.20.1070.10">
    <property type="entry name" value="Rhodopsin 7-helix transmembrane proteins"/>
    <property type="match status" value="1"/>
</dbReference>
<dbReference type="PANTHER" id="PTHR10489">
    <property type="entry name" value="CELL ADHESION MOLECULE"/>
    <property type="match status" value="1"/>
</dbReference>
<evidence type="ECO:0000256" key="5">
    <source>
        <dbReference type="ARBA" id="ARBA00023136"/>
    </source>
</evidence>
<sequence length="126" mass="14072">MNPETKISMSGEELNFSSDYNYNYTENYDESCCGVVCDQESSMYFDSIFIPVLYSLALVLGLVGNGLVLVILWKKRVGLNVTDIFILHLSLADILLLLTLPFWAVEAANEWIFGTALCKVTGALFK</sequence>
<evidence type="ECO:0000256" key="6">
    <source>
        <dbReference type="ARBA" id="ARBA00023170"/>
    </source>
</evidence>
<keyword evidence="7" id="KW-0807">Transducer</keyword>
<proteinExistence type="predicted"/>
<evidence type="ECO:0000256" key="4">
    <source>
        <dbReference type="ARBA" id="ARBA00023040"/>
    </source>
</evidence>